<dbReference type="HAMAP" id="MF_00530">
    <property type="entry name" value="ATP_synth_epsil_bac"/>
    <property type="match status" value="1"/>
</dbReference>
<evidence type="ECO:0000256" key="17">
    <source>
        <dbReference type="RuleBase" id="RU003656"/>
    </source>
</evidence>
<evidence type="ECO:0000313" key="19">
    <source>
        <dbReference type="EMBL" id="OOP94762.1"/>
    </source>
</evidence>
<evidence type="ECO:0000313" key="25">
    <source>
        <dbReference type="Proteomes" id="UP000306692"/>
    </source>
</evidence>
<evidence type="ECO:0000256" key="4">
    <source>
        <dbReference type="ARBA" id="ARBA00011648"/>
    </source>
</evidence>
<evidence type="ECO:0000256" key="13">
    <source>
        <dbReference type="ARBA" id="ARBA00023310"/>
    </source>
</evidence>
<dbReference type="EMBL" id="MUPB01000017">
    <property type="protein sequence ID" value="OOQ19788.1"/>
    <property type="molecule type" value="Genomic_DNA"/>
</dbReference>
<dbReference type="AlphaFoldDB" id="A0A1V3AM30"/>
<protein>
    <recommendedName>
        <fullName evidence="5 16">ATP synthase epsilon chain</fullName>
    </recommendedName>
    <alternativeName>
        <fullName evidence="15 16">ATP synthase F1 sector epsilon subunit</fullName>
    </alternativeName>
    <alternativeName>
        <fullName evidence="14 16">F-ATPase epsilon subunit</fullName>
    </alternativeName>
</protein>
<dbReference type="Proteomes" id="UP000318633">
    <property type="component" value="Unassembled WGS sequence"/>
</dbReference>
<evidence type="ECO:0000256" key="14">
    <source>
        <dbReference type="ARBA" id="ARBA00030215"/>
    </source>
</evidence>
<evidence type="ECO:0000256" key="1">
    <source>
        <dbReference type="ARBA" id="ARBA00003543"/>
    </source>
</evidence>
<comment type="caution">
    <text evidence="22">The sequence shown here is derived from an EMBL/GenBank/DDBJ whole genome shotgun (WGS) entry which is preliminary data.</text>
</comment>
<evidence type="ECO:0000259" key="18">
    <source>
        <dbReference type="Pfam" id="PF02823"/>
    </source>
</evidence>
<keyword evidence="12 16" id="KW-0139">CF(1)</keyword>
<dbReference type="GO" id="GO:0005886">
    <property type="term" value="C:plasma membrane"/>
    <property type="evidence" value="ECO:0007669"/>
    <property type="project" value="UniProtKB-SubCell"/>
</dbReference>
<dbReference type="EMBL" id="MUPN01000330">
    <property type="protein sequence ID" value="OOQ40584.1"/>
    <property type="molecule type" value="Genomic_DNA"/>
</dbReference>
<reference evidence="22 24" key="2">
    <citation type="submission" date="2018-10" db="EMBL/GenBank/DDBJ databases">
        <title>Genetic determinants and prediction of antibiotic resistance phenotypes in Helicobacter pylori.</title>
        <authorList>
            <person name="Wagner K."/>
        </authorList>
    </citation>
    <scope>NUCLEOTIDE SEQUENCE [LARGE SCALE GENOMIC DNA]</scope>
    <source>
        <strain evidence="22 24">ZH117</strain>
    </source>
</reference>
<evidence type="ECO:0000256" key="9">
    <source>
        <dbReference type="ARBA" id="ARBA00022781"/>
    </source>
</evidence>
<evidence type="ECO:0000313" key="23">
    <source>
        <dbReference type="EMBL" id="TLR83867.1"/>
    </source>
</evidence>
<evidence type="ECO:0000313" key="24">
    <source>
        <dbReference type="Proteomes" id="UP000288704"/>
    </source>
</evidence>
<evidence type="ECO:0000256" key="12">
    <source>
        <dbReference type="ARBA" id="ARBA00023196"/>
    </source>
</evidence>
<dbReference type="SUPFAM" id="SSF51344">
    <property type="entry name" value="Epsilon subunit of F1F0-ATP synthase N-terminal domain"/>
    <property type="match status" value="1"/>
</dbReference>
<keyword evidence="11 16" id="KW-0472">Membrane</keyword>
<evidence type="ECO:0000256" key="2">
    <source>
        <dbReference type="ARBA" id="ARBA00004417"/>
    </source>
</evidence>
<reference evidence="26 27" key="1">
    <citation type="journal article" date="2017" name="Front. Cell. Infect. Microbiol.">
        <title>Whole Genome Sequence and Phylogenetic Analysis Show Helicobacter pylori Strains from Latin America Have Followed a Unique Evolution Pathway.</title>
        <authorList>
            <person name="Munoz-Ramirez Z.Y."/>
            <person name="Mendez-Tenorio A."/>
            <person name="Kato I."/>
            <person name="Bravo M.M."/>
            <person name="Rizzato C."/>
            <person name="Thorell K."/>
            <person name="Torres R.C."/>
            <person name="Aviles-Jimenez F."/>
            <person name="Camorlinga M."/>
            <person name="Canzian F."/>
            <person name="Torres J."/>
        </authorList>
    </citation>
    <scope>NUCLEOTIDE SEQUENCE [LARGE SCALE GENOMIC DNA]</scope>
    <source>
        <strain evidence="19 26">CC26084</strain>
        <strain evidence="20 27">CG22371</strain>
        <strain evidence="21 28">CM22351</strain>
    </source>
</reference>
<dbReference type="GO" id="GO:0046933">
    <property type="term" value="F:proton-transporting ATP synthase activity, rotational mechanism"/>
    <property type="evidence" value="ECO:0007669"/>
    <property type="project" value="UniProtKB-UniRule"/>
</dbReference>
<dbReference type="GO" id="GO:0005524">
    <property type="term" value="F:ATP binding"/>
    <property type="evidence" value="ECO:0007669"/>
    <property type="project" value="UniProtKB-UniRule"/>
</dbReference>
<dbReference type="Proteomes" id="UP000318399">
    <property type="component" value="Unassembled WGS sequence"/>
</dbReference>
<keyword evidence="22" id="KW-0378">Hydrolase</keyword>
<dbReference type="EMBL" id="RJIC01000016">
    <property type="protein sequence ID" value="RVZ62143.1"/>
    <property type="molecule type" value="Genomic_DNA"/>
</dbReference>
<reference evidence="23 25" key="3">
    <citation type="submission" date="2018-11" db="EMBL/GenBank/DDBJ databases">
        <title>The project aimed at sequencing of H. pylori N6 laboratory stock and two of its isogenic mutants deficient in activity of a serine protease HtrA in order to find the possible suppressor mutations.</title>
        <authorList>
            <person name="Strapagiel D."/>
            <person name="Lach J."/>
            <person name="Zarzecka U."/>
            <person name="Backert S."/>
            <person name="Pawlik A."/>
        </authorList>
    </citation>
    <scope>NUCLEOTIDE SEQUENCE [LARGE SCALE GENOMIC DNA]</scope>
    <source>
        <strain evidence="23 25">N6</strain>
    </source>
</reference>
<sequence length="124" mass="13474">MMALLKISVVVPEGEVYTGEVKSVVLPGVEGEFGVLYGHSNMITLLQAGVVEIETENQKEHIAINWGYAEVTNERVDILADGAVFIKKESDDRDDAISRAKKLLEDASSDRLAVSSVLAKIESL</sequence>
<keyword evidence="7 16" id="KW-1003">Cell membrane</keyword>
<dbReference type="Proteomes" id="UP000306692">
    <property type="component" value="Unassembled WGS sequence"/>
</dbReference>
<dbReference type="Gene3D" id="2.60.15.10">
    <property type="entry name" value="F0F1 ATP synthase delta/epsilon subunit, N-terminal"/>
    <property type="match status" value="1"/>
</dbReference>
<keyword evidence="10 16" id="KW-0406">Ion transport</keyword>
<evidence type="ECO:0000256" key="11">
    <source>
        <dbReference type="ARBA" id="ARBA00023136"/>
    </source>
</evidence>
<evidence type="ECO:0000313" key="20">
    <source>
        <dbReference type="EMBL" id="OOQ19788.1"/>
    </source>
</evidence>
<dbReference type="GO" id="GO:0016787">
    <property type="term" value="F:hydrolase activity"/>
    <property type="evidence" value="ECO:0007669"/>
    <property type="project" value="UniProtKB-KW"/>
</dbReference>
<dbReference type="InterPro" id="IPR020546">
    <property type="entry name" value="ATP_synth_F1_dsu/esu_N"/>
</dbReference>
<evidence type="ECO:0000256" key="5">
    <source>
        <dbReference type="ARBA" id="ARBA00014480"/>
    </source>
</evidence>
<evidence type="ECO:0000256" key="8">
    <source>
        <dbReference type="ARBA" id="ARBA00022519"/>
    </source>
</evidence>
<evidence type="ECO:0000313" key="27">
    <source>
        <dbReference type="Proteomes" id="UP000318633"/>
    </source>
</evidence>
<evidence type="ECO:0000256" key="10">
    <source>
        <dbReference type="ARBA" id="ARBA00023065"/>
    </source>
</evidence>
<comment type="subunit">
    <text evidence="4 16 17">F-type ATPases have 2 components, CF(1) - the catalytic core - and CF(0) - the membrane proton channel. CF(1) has five subunits: alpha(3), beta(3), gamma(1), delta(1), epsilon(1). CF(0) has three main subunits: a, b and c.</text>
</comment>
<evidence type="ECO:0000256" key="3">
    <source>
        <dbReference type="ARBA" id="ARBA00005712"/>
    </source>
</evidence>
<evidence type="ECO:0000313" key="28">
    <source>
        <dbReference type="Proteomes" id="UP000319650"/>
    </source>
</evidence>
<evidence type="ECO:0000256" key="6">
    <source>
        <dbReference type="ARBA" id="ARBA00022448"/>
    </source>
</evidence>
<dbReference type="CDD" id="cd12152">
    <property type="entry name" value="F1-ATPase_delta"/>
    <property type="match status" value="1"/>
</dbReference>
<comment type="subcellular location">
    <subcellularLocation>
        <location evidence="2">Cell inner membrane</location>
        <topology evidence="2">Peripheral membrane protein</topology>
    </subcellularLocation>
    <subcellularLocation>
        <location evidence="16">Cell membrane</location>
        <topology evidence="16">Peripheral membrane protein</topology>
    </subcellularLocation>
</comment>
<dbReference type="PANTHER" id="PTHR13822:SF10">
    <property type="entry name" value="ATP SYNTHASE EPSILON CHAIN, CHLOROPLASTIC"/>
    <property type="match status" value="1"/>
</dbReference>
<dbReference type="EMBL" id="VAPN01000004">
    <property type="protein sequence ID" value="TLR83867.1"/>
    <property type="molecule type" value="Genomic_DNA"/>
</dbReference>
<evidence type="ECO:0000313" key="26">
    <source>
        <dbReference type="Proteomes" id="UP000318399"/>
    </source>
</evidence>
<accession>A0A1V3AM30</accession>
<name>A0A1V3AM30_HELPX</name>
<dbReference type="NCBIfam" id="TIGR01216">
    <property type="entry name" value="ATP_synt_epsi"/>
    <property type="match status" value="1"/>
</dbReference>
<keyword evidence="6 16" id="KW-0813">Transport</keyword>
<dbReference type="InterPro" id="IPR036771">
    <property type="entry name" value="ATPsynth_dsu/esu_N"/>
</dbReference>
<dbReference type="InterPro" id="IPR001469">
    <property type="entry name" value="ATP_synth_F1_dsu/esu"/>
</dbReference>
<evidence type="ECO:0000256" key="16">
    <source>
        <dbReference type="HAMAP-Rule" id="MF_00530"/>
    </source>
</evidence>
<dbReference type="PANTHER" id="PTHR13822">
    <property type="entry name" value="ATP SYNTHASE DELTA/EPSILON CHAIN"/>
    <property type="match status" value="1"/>
</dbReference>
<dbReference type="FunFam" id="2.60.15.10:FF:000006">
    <property type="entry name" value="ATP synthase epsilon chain"/>
    <property type="match status" value="1"/>
</dbReference>
<comment type="function">
    <text evidence="1 16">Produces ATP from ADP in the presence of a proton gradient across the membrane.</text>
</comment>
<evidence type="ECO:0000256" key="15">
    <source>
        <dbReference type="ARBA" id="ARBA00031795"/>
    </source>
</evidence>
<gene>
    <name evidence="16" type="primary">atpC</name>
    <name evidence="19" type="ORF">B0X41_06495</name>
    <name evidence="20" type="ORF">B0X56_00700</name>
    <name evidence="21" type="ORF">B0X64_03350</name>
    <name evidence="22" type="ORF">EC574_07610</name>
    <name evidence="23" type="ORF">EGM89_04580</name>
</gene>
<proteinExistence type="inferred from homology"/>
<evidence type="ECO:0000256" key="7">
    <source>
        <dbReference type="ARBA" id="ARBA00022475"/>
    </source>
</evidence>
<organism evidence="22 24">
    <name type="scientific">Helicobacter pylori</name>
    <name type="common">Campylobacter pylori</name>
    <dbReference type="NCBI Taxonomy" id="210"/>
    <lineage>
        <taxon>Bacteria</taxon>
        <taxon>Pseudomonadati</taxon>
        <taxon>Campylobacterota</taxon>
        <taxon>Epsilonproteobacteria</taxon>
        <taxon>Campylobacterales</taxon>
        <taxon>Helicobacteraceae</taxon>
        <taxon>Helicobacter</taxon>
    </lineage>
</organism>
<dbReference type="GO" id="GO:0045259">
    <property type="term" value="C:proton-transporting ATP synthase complex"/>
    <property type="evidence" value="ECO:0007669"/>
    <property type="project" value="UniProtKB-KW"/>
</dbReference>
<evidence type="ECO:0000313" key="21">
    <source>
        <dbReference type="EMBL" id="OOQ40584.1"/>
    </source>
</evidence>
<dbReference type="Proteomes" id="UP000319650">
    <property type="component" value="Unassembled WGS sequence"/>
</dbReference>
<evidence type="ECO:0000313" key="22">
    <source>
        <dbReference type="EMBL" id="RVZ62143.1"/>
    </source>
</evidence>
<dbReference type="Proteomes" id="UP000288704">
    <property type="component" value="Unassembled WGS sequence"/>
</dbReference>
<feature type="domain" description="ATP synthase F1 complex delta/epsilon subunit N-terminal" evidence="18">
    <location>
        <begin position="5"/>
        <end position="83"/>
    </location>
</feature>
<keyword evidence="8" id="KW-0997">Cell inner membrane</keyword>
<dbReference type="Pfam" id="PF02823">
    <property type="entry name" value="ATP-synt_DE_N"/>
    <property type="match status" value="1"/>
</dbReference>
<keyword evidence="13 16" id="KW-0066">ATP synthesis</keyword>
<keyword evidence="9 16" id="KW-0375">Hydrogen ion transport</keyword>
<dbReference type="EMBL" id="MUOR01000052">
    <property type="protein sequence ID" value="OOP94762.1"/>
    <property type="molecule type" value="Genomic_DNA"/>
</dbReference>
<comment type="similarity">
    <text evidence="3 16 17">Belongs to the ATPase epsilon chain family.</text>
</comment>